<protein>
    <submittedName>
        <fullName evidence="13">TonB-dependent receptor</fullName>
    </submittedName>
</protein>
<evidence type="ECO:0000256" key="8">
    <source>
        <dbReference type="PROSITE-ProRule" id="PRU01360"/>
    </source>
</evidence>
<organism evidence="13 14">
    <name type="scientific">Porphyromonas cangingivalis</name>
    <dbReference type="NCBI Taxonomy" id="36874"/>
    <lineage>
        <taxon>Bacteria</taxon>
        <taxon>Pseudomonadati</taxon>
        <taxon>Bacteroidota</taxon>
        <taxon>Bacteroidia</taxon>
        <taxon>Bacteroidales</taxon>
        <taxon>Porphyromonadaceae</taxon>
        <taxon>Porphyromonas</taxon>
    </lineage>
</organism>
<keyword evidence="6 8" id="KW-0472">Membrane</keyword>
<evidence type="ECO:0000256" key="10">
    <source>
        <dbReference type="SAM" id="SignalP"/>
    </source>
</evidence>
<dbReference type="InterPro" id="IPR012910">
    <property type="entry name" value="Plug_dom"/>
</dbReference>
<evidence type="ECO:0000259" key="11">
    <source>
        <dbReference type="Pfam" id="PF00593"/>
    </source>
</evidence>
<keyword evidence="10" id="KW-0732">Signal</keyword>
<keyword evidence="5 9" id="KW-0798">TonB box</keyword>
<evidence type="ECO:0000256" key="4">
    <source>
        <dbReference type="ARBA" id="ARBA00022692"/>
    </source>
</evidence>
<dbReference type="OrthoDB" id="9760333at2"/>
<proteinExistence type="inferred from homology"/>
<keyword evidence="2 8" id="KW-0813">Transport</keyword>
<accession>A0A0A2ESU0</accession>
<dbReference type="RefSeq" id="WP_036852183.1">
    <property type="nucleotide sequence ID" value="NZ_JQJD01000050.1"/>
</dbReference>
<reference evidence="13 14" key="1">
    <citation type="submission" date="2014-08" db="EMBL/GenBank/DDBJ databases">
        <title>Porphyromonas cangingivalis strain:COT-109_OH1386 Genome sequencing.</title>
        <authorList>
            <person name="Wallis C."/>
            <person name="Deusch O."/>
            <person name="O'Flynn C."/>
            <person name="Davis I."/>
            <person name="Jospin G."/>
            <person name="Darling A.E."/>
            <person name="Coil D.A."/>
            <person name="Alexiev A."/>
            <person name="Horsfall A."/>
            <person name="Kirkwood N."/>
            <person name="Harris S."/>
            <person name="Eisen J.A."/>
        </authorList>
    </citation>
    <scope>NUCLEOTIDE SEQUENCE [LARGE SCALE GENOMIC DNA]</scope>
    <source>
        <strain evidence="14">COT-109 OH1386</strain>
    </source>
</reference>
<feature type="domain" description="TonB-dependent receptor-like beta-barrel" evidence="11">
    <location>
        <begin position="361"/>
        <end position="832"/>
    </location>
</feature>
<dbReference type="EMBL" id="JQJD01000050">
    <property type="protein sequence ID" value="KGN79394.1"/>
    <property type="molecule type" value="Genomic_DNA"/>
</dbReference>
<dbReference type="Gene3D" id="2.60.40.1120">
    <property type="entry name" value="Carboxypeptidase-like, regulatory domain"/>
    <property type="match status" value="1"/>
</dbReference>
<gene>
    <name evidence="13" type="ORF">HQ35_07440</name>
</gene>
<dbReference type="GO" id="GO:0015344">
    <property type="term" value="F:siderophore uptake transmembrane transporter activity"/>
    <property type="evidence" value="ECO:0007669"/>
    <property type="project" value="TreeGrafter"/>
</dbReference>
<evidence type="ECO:0000256" key="6">
    <source>
        <dbReference type="ARBA" id="ARBA00023136"/>
    </source>
</evidence>
<dbReference type="STRING" id="36874.HQ34_02150"/>
<evidence type="ECO:0000256" key="5">
    <source>
        <dbReference type="ARBA" id="ARBA00023077"/>
    </source>
</evidence>
<sequence>MKGHYLLVLAAMMGLGAPAMISKADTPNTQKQRPMTDANIIGHVLDKVTGEHIPGIAISIKGTSYGTTTDRSGHFYLRHLKPGTVTVRMQGVGYLTQERVITIEKGKTVEVNFYAEEDVLNLDEVVVSSNRQATLRKFAPTLVSVIDDKIFSAANAVNLAQGLTFQPGIRVENNCQNCGFNQVRINGLDGRFSQILIDSRAIFSSLAGVYGLEQLPANMIDRVEVVRGGGSALYGSSAIAGVINIITKDPTQNSFTYHQNLTMTGGNKADNTLGFNASVIGADSRIGAMIFGQTRARNDWDANGDGFSEIGKISSRSLGARTYFSISGQDRVVAEVHALQESRRGGDRLDLPVQAASVAESTDHTVYSGNVKYDHFSENTKHHLQLYASGQAIDRGSYYGGVGDAALKKLGTSEQEFGVNFGDTKGRTYLVGAQYTYEFDKLLFMPAQLLLGAEYNYDSLNDVMPLRLFEKNDKDEQLFPPINQTIQVWSQMGQIEWKNDMFTFLLGARLDENSAVKSKSGGIKPILSPRATLRYNPSEMFNFRATYAKGFRAPQVFDEDLHVGVVGGEAQRVENALDLNPEYSHSFSLSSDMYFRIGEVKANLLVEGFYTKLVGAFNNEEIEQKNGITFFKRVNGSDANVYGINIEGRLAWDKLTLQGGLTLAKSQWEYEQEWGNRSLLVGETEDNFKNIDTGVEHGATTLEGFVQTKDGEAVSYTQIGLNTKEMLRTPNVYGYFTIGYNPIKTLNLSLTGNYTGQMFVPHTIEIGRGSATTDIELIKQNQRPDTRGEDQAPRWDRLEKSPSFFDLGAKISYDIPIFASSNLQLYIGMNNILNAFQKDFDSFGFRDSGYIYGPTLPRSYYAGLKLNI</sequence>
<dbReference type="GO" id="GO:0044718">
    <property type="term" value="P:siderophore transmembrane transport"/>
    <property type="evidence" value="ECO:0007669"/>
    <property type="project" value="TreeGrafter"/>
</dbReference>
<dbReference type="eggNOG" id="COG4771">
    <property type="taxonomic scope" value="Bacteria"/>
</dbReference>
<keyword evidence="3 8" id="KW-1134">Transmembrane beta strand</keyword>
<dbReference type="SUPFAM" id="SSF56935">
    <property type="entry name" value="Porins"/>
    <property type="match status" value="1"/>
</dbReference>
<dbReference type="InterPro" id="IPR039426">
    <property type="entry name" value="TonB-dep_rcpt-like"/>
</dbReference>
<evidence type="ECO:0000256" key="9">
    <source>
        <dbReference type="RuleBase" id="RU003357"/>
    </source>
</evidence>
<dbReference type="Pfam" id="PF13715">
    <property type="entry name" value="CarbopepD_reg_2"/>
    <property type="match status" value="1"/>
</dbReference>
<dbReference type="Pfam" id="PF00593">
    <property type="entry name" value="TonB_dep_Rec_b-barrel"/>
    <property type="match status" value="1"/>
</dbReference>
<dbReference type="PROSITE" id="PS52016">
    <property type="entry name" value="TONB_DEPENDENT_REC_3"/>
    <property type="match status" value="1"/>
</dbReference>
<evidence type="ECO:0000313" key="13">
    <source>
        <dbReference type="EMBL" id="KGN79394.1"/>
    </source>
</evidence>
<dbReference type="InterPro" id="IPR036942">
    <property type="entry name" value="Beta-barrel_TonB_sf"/>
</dbReference>
<name>A0A0A2ESU0_PORCN</name>
<keyword evidence="4 8" id="KW-0812">Transmembrane</keyword>
<evidence type="ECO:0000313" key="14">
    <source>
        <dbReference type="Proteomes" id="UP000030125"/>
    </source>
</evidence>
<dbReference type="Pfam" id="PF07715">
    <property type="entry name" value="Plug"/>
    <property type="match status" value="1"/>
</dbReference>
<dbReference type="PANTHER" id="PTHR30069:SF57">
    <property type="entry name" value="TONB-DEPENDENT RECEPTOR"/>
    <property type="match status" value="1"/>
</dbReference>
<feature type="chain" id="PRO_5001998426" evidence="10">
    <location>
        <begin position="25"/>
        <end position="868"/>
    </location>
</feature>
<dbReference type="Gene3D" id="2.170.130.10">
    <property type="entry name" value="TonB-dependent receptor, plug domain"/>
    <property type="match status" value="1"/>
</dbReference>
<dbReference type="Gene3D" id="2.40.170.20">
    <property type="entry name" value="TonB-dependent receptor, beta-barrel domain"/>
    <property type="match status" value="1"/>
</dbReference>
<dbReference type="SUPFAM" id="SSF49464">
    <property type="entry name" value="Carboxypeptidase regulatory domain-like"/>
    <property type="match status" value="1"/>
</dbReference>
<dbReference type="Proteomes" id="UP000030125">
    <property type="component" value="Unassembled WGS sequence"/>
</dbReference>
<comment type="caution">
    <text evidence="13">The sequence shown here is derived from an EMBL/GenBank/DDBJ whole genome shotgun (WGS) entry which is preliminary data.</text>
</comment>
<dbReference type="PANTHER" id="PTHR30069">
    <property type="entry name" value="TONB-DEPENDENT OUTER MEMBRANE RECEPTOR"/>
    <property type="match status" value="1"/>
</dbReference>
<evidence type="ECO:0000256" key="2">
    <source>
        <dbReference type="ARBA" id="ARBA00022448"/>
    </source>
</evidence>
<feature type="domain" description="TonB-dependent receptor plug" evidence="12">
    <location>
        <begin position="139"/>
        <end position="242"/>
    </location>
</feature>
<dbReference type="InterPro" id="IPR037066">
    <property type="entry name" value="Plug_dom_sf"/>
</dbReference>
<evidence type="ECO:0000256" key="1">
    <source>
        <dbReference type="ARBA" id="ARBA00004571"/>
    </source>
</evidence>
<keyword evidence="13" id="KW-0675">Receptor</keyword>
<comment type="subcellular location">
    <subcellularLocation>
        <location evidence="1 8">Cell outer membrane</location>
        <topology evidence="1 8">Multi-pass membrane protein</topology>
    </subcellularLocation>
</comment>
<keyword evidence="7 8" id="KW-0998">Cell outer membrane</keyword>
<dbReference type="GO" id="GO:0009279">
    <property type="term" value="C:cell outer membrane"/>
    <property type="evidence" value="ECO:0007669"/>
    <property type="project" value="UniProtKB-SubCell"/>
</dbReference>
<evidence type="ECO:0000259" key="12">
    <source>
        <dbReference type="Pfam" id="PF07715"/>
    </source>
</evidence>
<dbReference type="InterPro" id="IPR008969">
    <property type="entry name" value="CarboxyPept-like_regulatory"/>
</dbReference>
<evidence type="ECO:0000256" key="7">
    <source>
        <dbReference type="ARBA" id="ARBA00023237"/>
    </source>
</evidence>
<dbReference type="InterPro" id="IPR000531">
    <property type="entry name" value="Beta-barrel_TonB"/>
</dbReference>
<evidence type="ECO:0000256" key="3">
    <source>
        <dbReference type="ARBA" id="ARBA00022452"/>
    </source>
</evidence>
<comment type="similarity">
    <text evidence="8 9">Belongs to the TonB-dependent receptor family.</text>
</comment>
<dbReference type="AlphaFoldDB" id="A0A0A2ESU0"/>
<keyword evidence="14" id="KW-1185">Reference proteome</keyword>
<feature type="signal peptide" evidence="10">
    <location>
        <begin position="1"/>
        <end position="24"/>
    </location>
</feature>